<accession>A0A1A9UKI9</accession>
<name>A0A1A9UKI9_GLOAU</name>
<dbReference type="Proteomes" id="UP000078200">
    <property type="component" value="Unassembled WGS sequence"/>
</dbReference>
<proteinExistence type="predicted"/>
<protein>
    <recommendedName>
        <fullName evidence="1">AB hydrolase-1 domain-containing protein</fullName>
    </recommendedName>
</protein>
<dbReference type="EnsemblMetazoa" id="GAUT007580-RA">
    <property type="protein sequence ID" value="GAUT007580-PA"/>
    <property type="gene ID" value="GAUT007580"/>
</dbReference>
<evidence type="ECO:0000259" key="1">
    <source>
        <dbReference type="Pfam" id="PF00561"/>
    </source>
</evidence>
<evidence type="ECO:0000313" key="3">
    <source>
        <dbReference type="Proteomes" id="UP000078200"/>
    </source>
</evidence>
<keyword evidence="3" id="KW-1185">Reference proteome</keyword>
<reference evidence="2" key="1">
    <citation type="submission" date="2020-05" db="UniProtKB">
        <authorList>
            <consortium name="EnsemblMetazoa"/>
        </authorList>
    </citation>
    <scope>IDENTIFICATION</scope>
    <source>
        <strain evidence="2">TTRI</strain>
    </source>
</reference>
<dbReference type="SUPFAM" id="SSF53474">
    <property type="entry name" value="alpha/beta-Hydrolases"/>
    <property type="match status" value="1"/>
</dbReference>
<organism evidence="2 3">
    <name type="scientific">Glossina austeni</name>
    <name type="common">Savannah tsetse fly</name>
    <dbReference type="NCBI Taxonomy" id="7395"/>
    <lineage>
        <taxon>Eukaryota</taxon>
        <taxon>Metazoa</taxon>
        <taxon>Ecdysozoa</taxon>
        <taxon>Arthropoda</taxon>
        <taxon>Hexapoda</taxon>
        <taxon>Insecta</taxon>
        <taxon>Pterygota</taxon>
        <taxon>Neoptera</taxon>
        <taxon>Endopterygota</taxon>
        <taxon>Diptera</taxon>
        <taxon>Brachycera</taxon>
        <taxon>Muscomorpha</taxon>
        <taxon>Hippoboscoidea</taxon>
        <taxon>Glossinidae</taxon>
        <taxon>Glossina</taxon>
    </lineage>
</organism>
<dbReference type="AlphaFoldDB" id="A0A1A9UKI9"/>
<dbReference type="InterPro" id="IPR029058">
    <property type="entry name" value="AB_hydrolase_fold"/>
</dbReference>
<evidence type="ECO:0000313" key="2">
    <source>
        <dbReference type="EnsemblMetazoa" id="GAUT007580-PA"/>
    </source>
</evidence>
<dbReference type="InterPro" id="IPR000073">
    <property type="entry name" value="AB_hydrolase_1"/>
</dbReference>
<feature type="domain" description="AB hydrolase-1" evidence="1">
    <location>
        <begin position="12"/>
        <end position="59"/>
    </location>
</feature>
<dbReference type="Gene3D" id="3.40.50.1820">
    <property type="entry name" value="alpha/beta hydrolase"/>
    <property type="match status" value="1"/>
</dbReference>
<dbReference type="Pfam" id="PF00561">
    <property type="entry name" value="Abhydrolase_1"/>
    <property type="match status" value="1"/>
</dbReference>
<sequence>MDGGLTRRFDIIDIISHHLPNKSILVGWSLGGLIASQIAIQHPKKFYGLIIISSSPYFCEEKNWPGIKHNSRDAIKSGAFNKPMENDRSFLFLNVINFFTIDAIIAESRPPDNNTAYVNFLHFHIETNFYNNIDIIADI</sequence>
<dbReference type="VEuPathDB" id="VectorBase:GAUT007580"/>